<feature type="compositionally biased region" description="Polar residues" evidence="1">
    <location>
        <begin position="1057"/>
        <end position="1068"/>
    </location>
</feature>
<evidence type="ECO:0000313" key="2">
    <source>
        <dbReference type="EMBL" id="KAK6347974.1"/>
    </source>
</evidence>
<evidence type="ECO:0000313" key="3">
    <source>
        <dbReference type="Proteomes" id="UP001313282"/>
    </source>
</evidence>
<evidence type="ECO:0000256" key="1">
    <source>
        <dbReference type="SAM" id="MobiDB-lite"/>
    </source>
</evidence>
<dbReference type="Proteomes" id="UP001313282">
    <property type="component" value="Unassembled WGS sequence"/>
</dbReference>
<dbReference type="AlphaFoldDB" id="A0AAN8MSF7"/>
<feature type="compositionally biased region" description="Basic residues" evidence="1">
    <location>
        <begin position="20"/>
        <end position="30"/>
    </location>
</feature>
<organism evidence="2 3">
    <name type="scientific">Orbilia javanica</name>
    <dbReference type="NCBI Taxonomy" id="47235"/>
    <lineage>
        <taxon>Eukaryota</taxon>
        <taxon>Fungi</taxon>
        <taxon>Dikarya</taxon>
        <taxon>Ascomycota</taxon>
        <taxon>Pezizomycotina</taxon>
        <taxon>Orbiliomycetes</taxon>
        <taxon>Orbiliales</taxon>
        <taxon>Orbiliaceae</taxon>
        <taxon>Orbilia</taxon>
    </lineage>
</organism>
<proteinExistence type="predicted"/>
<feature type="compositionally biased region" description="Basic and acidic residues" evidence="1">
    <location>
        <begin position="969"/>
        <end position="987"/>
    </location>
</feature>
<name>A0AAN8MSF7_9PEZI</name>
<reference evidence="2 3" key="1">
    <citation type="submission" date="2019-10" db="EMBL/GenBank/DDBJ databases">
        <authorList>
            <person name="Palmer J.M."/>
        </authorList>
    </citation>
    <scope>NUCLEOTIDE SEQUENCE [LARGE SCALE GENOMIC DNA]</scope>
    <source>
        <strain evidence="2 3">TWF718</strain>
    </source>
</reference>
<sequence length="1240" mass="137663">MQIYTGHGRKSTAINSPRHLTLRHARRRKVLERQALEQAKPLRLAAEGTPHADQAGDGDSQAGSKTGSKKNSKAGSQPGTGDTSGETETSLQPGEEMYYSFWKPGLEAGGNYHINVTQLVSVPDGADELKLTAEQGFKVQAPQFALPGGSVHSFYPPGGHSDHHRILPHIVLTDPHLPWERYGTQDKDLNADTRNRVPWMALFTFTQKELQLPDQSVFKDTSDKLGKPVKQTPTLAVSMAVSDLLALPAADVTTPVSFLPDLSEEDKATRGDFIFVTADLFTSFFSDFDDKGNRNIPSSGHPDTSMYKYMSHVREVNTSGMAISGVEDVGIFSVVVSSRSGPPDNKADVLVHVHLVSIEGVEEMTLPITTDYVALCSLHSWSYTVQHPGTLTVGDLFVNLGATTGVLRPSQEIIKPLRANDKSKVSQRIADRLEDGYSLVKWRVPTGEQTVALYRGPFTPTFVPYPLSNLTACSNSGQDLQVLDREVGIMDITYASAWQLGRTLALGDQVFSAALGRHRLALSKEAMKQCKIEAVREISGKDHSYRSRVDVLKDISHTVDKLTNINPRPSSVADGSTEGLHSGEPPLPPPLESGILHSRISHPGKRWHRPRLQSHHIPALGFGAPLIRKRYEEHTAKVAFKLAKSKDGGTYDSTNDPVSTDWMVIIEWVMDRMFLAGIPAHYFIPDPTYLEQERLHFFSIDRNWIDSLIDGALSLASHRLDDSDRVAIKKSINHYIETNKPQLPTYGFLLRSELVAKFPDLRVTTVPEPPDGAPLLRHEIIDDDVMLGLFDRVPGARDADGMPELTHLVFTQPPHQQRFAVGETLEGHSLSVDILRQYTCSEEERSKDPQRHTAIKTITDAPGKDDHIFLWSSKPSGTDSSLHILRLPHFPERQLKILEGKMDKRYFDDDKANAALFARQLTDPRFKLTVPFDQHSISSSSSSDVPKTLKSLRVATTRPQLTRAIDHSVDRGRARDKGRTNMGRGDDCATSVYNRHPGYRPSRKSLSNNLGPHVPRVSIGLPDHLIEVGRKVKAKHAEKIRRSRVATPTMPAAQASGIMQTSVTSASPDRSPPAGPPYFKIDVYSFSAGTVITGDCLPQDLIFSIPVLNTKNSQYKLVEYDIWIPLGRATSNPATLMETYDGPGPYMLTNQRFNVLTTNYEDPDDREKFLLLRLVPRSADGWIRIEKVDEIGFVLCLAQVNEFAARNVVISEIQTSAFYKDLPWSPLQDEFDIRVVNTSK</sequence>
<comment type="caution">
    <text evidence="2">The sequence shown here is derived from an EMBL/GenBank/DDBJ whole genome shotgun (WGS) entry which is preliminary data.</text>
</comment>
<feature type="region of interest" description="Disordered" evidence="1">
    <location>
        <begin position="562"/>
        <end position="589"/>
    </location>
</feature>
<protein>
    <submittedName>
        <fullName evidence="2">Uncharacterized protein</fullName>
    </submittedName>
</protein>
<feature type="region of interest" description="Disordered" evidence="1">
    <location>
        <begin position="1"/>
        <end position="92"/>
    </location>
</feature>
<feature type="compositionally biased region" description="Low complexity" evidence="1">
    <location>
        <begin position="79"/>
        <end position="90"/>
    </location>
</feature>
<gene>
    <name evidence="2" type="ORF">TWF718_005794</name>
</gene>
<feature type="region of interest" description="Disordered" evidence="1">
    <location>
        <begin position="969"/>
        <end position="1010"/>
    </location>
</feature>
<dbReference type="EMBL" id="JAVHNR010000003">
    <property type="protein sequence ID" value="KAK6347974.1"/>
    <property type="molecule type" value="Genomic_DNA"/>
</dbReference>
<keyword evidence="3" id="KW-1185">Reference proteome</keyword>
<feature type="region of interest" description="Disordered" evidence="1">
    <location>
        <begin position="1037"/>
        <end position="1072"/>
    </location>
</feature>
<accession>A0AAN8MSF7</accession>